<reference evidence="1 3" key="2">
    <citation type="submission" date="2015-03" db="EMBL/GenBank/DDBJ databases">
        <authorList>
            <consortium name="Pathogen Informatics"/>
            <person name="Murphy D."/>
        </authorList>
    </citation>
    <scope>NUCLEOTIDE SEQUENCE [LARGE SCALE GENOMIC DNA]</scope>
    <source>
        <strain evidence="1 3">IP08791</strain>
    </source>
</reference>
<dbReference type="EMBL" id="CQEH01000020">
    <property type="protein sequence ID" value="CNL53442.1"/>
    <property type="molecule type" value="Genomic_DNA"/>
</dbReference>
<dbReference type="RefSeq" id="WP_042839925.1">
    <property type="nucleotide sequence ID" value="NZ_CABHPY010000051.1"/>
</dbReference>
<name>A0A0T9UPK4_YERAL</name>
<accession>A0A0T9UPK4</accession>
<organism evidence="2 4">
    <name type="scientific">Yersinia aldovae</name>
    <dbReference type="NCBI Taxonomy" id="29483"/>
    <lineage>
        <taxon>Bacteria</taxon>
        <taxon>Pseudomonadati</taxon>
        <taxon>Pseudomonadota</taxon>
        <taxon>Gammaproteobacteria</taxon>
        <taxon>Enterobacterales</taxon>
        <taxon>Yersiniaceae</taxon>
        <taxon>Yersinia</taxon>
    </lineage>
</organism>
<dbReference type="AlphaFoldDB" id="A0A0T9UPK4"/>
<evidence type="ECO:0000313" key="4">
    <source>
        <dbReference type="Proteomes" id="UP000041595"/>
    </source>
</evidence>
<evidence type="ECO:0000313" key="2">
    <source>
        <dbReference type="EMBL" id="CNL59121.1"/>
    </source>
</evidence>
<keyword evidence="3" id="KW-1185">Reference proteome</keyword>
<sequence>MPGATPEDEADKTWVFLEAIVNANDAITVGDIRVFIDGLDAVRFNRNKINKQLSKLNLESPALEPEVIWLDRRR</sequence>
<dbReference type="Proteomes" id="UP000038647">
    <property type="component" value="Unassembled WGS sequence"/>
</dbReference>
<gene>
    <name evidence="2" type="ORF">ERS137965_03464</name>
    <name evidence="1" type="ORF">ERS137966_03503</name>
</gene>
<proteinExistence type="predicted"/>
<dbReference type="EMBL" id="CQEJ01000023">
    <property type="protein sequence ID" value="CNL59121.1"/>
    <property type="molecule type" value="Genomic_DNA"/>
</dbReference>
<reference evidence="2 4" key="1">
    <citation type="submission" date="2015-03" db="EMBL/GenBank/DDBJ databases">
        <authorList>
            <person name="Murphy D."/>
        </authorList>
    </citation>
    <scope>NUCLEOTIDE SEQUENCE [LARGE SCALE GENOMIC DNA]</scope>
    <source>
        <strain evidence="2 4">IP06005</strain>
    </source>
</reference>
<evidence type="ECO:0000313" key="3">
    <source>
        <dbReference type="Proteomes" id="UP000038647"/>
    </source>
</evidence>
<dbReference type="Proteomes" id="UP000041595">
    <property type="component" value="Unassembled WGS sequence"/>
</dbReference>
<protein>
    <submittedName>
        <fullName evidence="2">Uncharacterized protein</fullName>
    </submittedName>
</protein>
<evidence type="ECO:0000313" key="1">
    <source>
        <dbReference type="EMBL" id="CNL53442.1"/>
    </source>
</evidence>